<feature type="compositionally biased region" description="Basic residues" evidence="1">
    <location>
        <begin position="77"/>
        <end position="88"/>
    </location>
</feature>
<sequence>MPNLPTVAQPVLPVARGNLPAVTSAVPPGQPPSVCPMMPAQPACQRSPDDARPACQPPPTGLPMALGQPANTTRPASGHRRLRQRRPPGQRAPEHSALDTRQPTTATEPLPPTATGPLPPRAFSQRHPSGQGTRETPPMPMATDALPPAFADGTRPADHFCWASHGARPHINANRPVSGHLGRSAQDTRRPAHRRQPGPPASGHRAFPSTTRGRPPAAPDWATHGLDRPTSAT</sequence>
<keyword evidence="3" id="KW-1185">Reference proteome</keyword>
<evidence type="ECO:0000313" key="3">
    <source>
        <dbReference type="Proteomes" id="UP000236732"/>
    </source>
</evidence>
<organism evidence="2 3">
    <name type="scientific">Nonomuraea solani</name>
    <dbReference type="NCBI Taxonomy" id="1144553"/>
    <lineage>
        <taxon>Bacteria</taxon>
        <taxon>Bacillati</taxon>
        <taxon>Actinomycetota</taxon>
        <taxon>Actinomycetes</taxon>
        <taxon>Streptosporangiales</taxon>
        <taxon>Streptosporangiaceae</taxon>
        <taxon>Nonomuraea</taxon>
    </lineage>
</organism>
<evidence type="ECO:0000313" key="2">
    <source>
        <dbReference type="EMBL" id="SEG41922.1"/>
    </source>
</evidence>
<dbReference type="AlphaFoldDB" id="A0A1H6A0N9"/>
<dbReference type="Proteomes" id="UP000236732">
    <property type="component" value="Unassembled WGS sequence"/>
</dbReference>
<reference evidence="2 3" key="1">
    <citation type="submission" date="2016-10" db="EMBL/GenBank/DDBJ databases">
        <authorList>
            <person name="de Groot N.N."/>
        </authorList>
    </citation>
    <scope>NUCLEOTIDE SEQUENCE [LARGE SCALE GENOMIC DNA]</scope>
    <source>
        <strain evidence="2 3">CGMCC 4.7037</strain>
    </source>
</reference>
<proteinExistence type="predicted"/>
<feature type="region of interest" description="Disordered" evidence="1">
    <location>
        <begin position="20"/>
        <end position="152"/>
    </location>
</feature>
<name>A0A1H6A0N9_9ACTN</name>
<gene>
    <name evidence="2" type="ORF">SAMN05444920_102954</name>
</gene>
<feature type="region of interest" description="Disordered" evidence="1">
    <location>
        <begin position="168"/>
        <end position="233"/>
    </location>
</feature>
<protein>
    <submittedName>
        <fullName evidence="2">Uncharacterized protein</fullName>
    </submittedName>
</protein>
<accession>A0A1H6A0N9</accession>
<dbReference type="EMBL" id="FNVT01000002">
    <property type="protein sequence ID" value="SEG41922.1"/>
    <property type="molecule type" value="Genomic_DNA"/>
</dbReference>
<evidence type="ECO:0000256" key="1">
    <source>
        <dbReference type="SAM" id="MobiDB-lite"/>
    </source>
</evidence>
<feature type="compositionally biased region" description="Pro residues" evidence="1">
    <location>
        <begin position="109"/>
        <end position="120"/>
    </location>
</feature>